<keyword evidence="6" id="KW-0012">Acyltransferase</keyword>
<evidence type="ECO:0000313" key="9">
    <source>
        <dbReference type="Proteomes" id="UP000676194"/>
    </source>
</evidence>
<organism evidence="8 9">
    <name type="scientific">Telmatocola sphagniphila</name>
    <dbReference type="NCBI Taxonomy" id="1123043"/>
    <lineage>
        <taxon>Bacteria</taxon>
        <taxon>Pseudomonadati</taxon>
        <taxon>Planctomycetota</taxon>
        <taxon>Planctomycetia</taxon>
        <taxon>Gemmatales</taxon>
        <taxon>Gemmataceae</taxon>
    </lineage>
</organism>
<sequence>MAAKVRSLWVDWLVYLAVRVVIGVIQAVPLSISMAFAKILAQFLHFADKRHRLVALENLRYALPELSEDERKKLVRKVYRHLCLMLVEMIVFSRKLHVHNWIKYIQLKIPTDILCDLIEPKKPVLLVTAHYGNWEIAGYVLGLLGLKSYAIARTLDNPYLEVYLKKFRQKTGQTILAKKGDFDRITEILGAGGKLATLGDQDAGQKGLFVDFFNRPASTHKAVALMAMEFDTRMVIVGVPRIKEPLFFCVEVEDVIEPRQYAHLPDGVRLLTERYNKSLERLIRRHPEQYFWLHRRWKHQPRARAAKPALNS</sequence>
<evidence type="ECO:0008006" key="10">
    <source>
        <dbReference type="Google" id="ProtNLM"/>
    </source>
</evidence>
<evidence type="ECO:0000256" key="1">
    <source>
        <dbReference type="ARBA" id="ARBA00004533"/>
    </source>
</evidence>
<dbReference type="Proteomes" id="UP000676194">
    <property type="component" value="Chromosome"/>
</dbReference>
<comment type="subcellular location">
    <subcellularLocation>
        <location evidence="1">Cell inner membrane</location>
    </subcellularLocation>
</comment>
<dbReference type="PANTHER" id="PTHR30606">
    <property type="entry name" value="LIPID A BIOSYNTHESIS LAUROYL ACYLTRANSFERASE"/>
    <property type="match status" value="1"/>
</dbReference>
<dbReference type="Pfam" id="PF03279">
    <property type="entry name" value="Lip_A_acyltrans"/>
    <property type="match status" value="1"/>
</dbReference>
<dbReference type="GO" id="GO:0005886">
    <property type="term" value="C:plasma membrane"/>
    <property type="evidence" value="ECO:0007669"/>
    <property type="project" value="UniProtKB-SubCell"/>
</dbReference>
<keyword evidence="9" id="KW-1185">Reference proteome</keyword>
<keyword evidence="5 7" id="KW-0472">Membrane</keyword>
<name>A0A8E6B3P2_9BACT</name>
<keyword evidence="2" id="KW-1003">Cell membrane</keyword>
<dbReference type="GO" id="GO:0016746">
    <property type="term" value="F:acyltransferase activity"/>
    <property type="evidence" value="ECO:0007669"/>
    <property type="project" value="UniProtKB-KW"/>
</dbReference>
<gene>
    <name evidence="8" type="ORF">KIH39_13875</name>
</gene>
<evidence type="ECO:0000256" key="4">
    <source>
        <dbReference type="ARBA" id="ARBA00022679"/>
    </source>
</evidence>
<dbReference type="KEGG" id="tsph:KIH39_13875"/>
<keyword evidence="4" id="KW-0808">Transferase</keyword>
<evidence type="ECO:0000256" key="2">
    <source>
        <dbReference type="ARBA" id="ARBA00022475"/>
    </source>
</evidence>
<keyword evidence="7" id="KW-1133">Transmembrane helix</keyword>
<reference evidence="8" key="1">
    <citation type="submission" date="2021-05" db="EMBL/GenBank/DDBJ databases">
        <title>Complete genome sequence of the cellulolytic planctomycete Telmatocola sphagniphila SP2T and characterization of the first cellulase from planctomycetes.</title>
        <authorList>
            <person name="Rakitin A.L."/>
            <person name="Beletsky A.V."/>
            <person name="Naumoff D.G."/>
            <person name="Kulichevskaya I.S."/>
            <person name="Mardanov A.V."/>
            <person name="Ravin N.V."/>
            <person name="Dedysh S.N."/>
        </authorList>
    </citation>
    <scope>NUCLEOTIDE SEQUENCE</scope>
    <source>
        <strain evidence="8">SP2T</strain>
    </source>
</reference>
<proteinExistence type="predicted"/>
<evidence type="ECO:0000256" key="3">
    <source>
        <dbReference type="ARBA" id="ARBA00022519"/>
    </source>
</evidence>
<accession>A0A8E6B3P2</accession>
<keyword evidence="7" id="KW-0812">Transmembrane</keyword>
<dbReference type="EMBL" id="CP074694">
    <property type="protein sequence ID" value="QVL29958.1"/>
    <property type="molecule type" value="Genomic_DNA"/>
</dbReference>
<dbReference type="InterPro" id="IPR004960">
    <property type="entry name" value="LipA_acyltrans"/>
</dbReference>
<evidence type="ECO:0000256" key="6">
    <source>
        <dbReference type="ARBA" id="ARBA00023315"/>
    </source>
</evidence>
<protein>
    <recommendedName>
        <fullName evidence="10">Lipid A biosynthesis acyltransferase</fullName>
    </recommendedName>
</protein>
<evidence type="ECO:0000256" key="7">
    <source>
        <dbReference type="SAM" id="Phobius"/>
    </source>
</evidence>
<dbReference type="AlphaFoldDB" id="A0A8E6B3P2"/>
<dbReference type="PANTHER" id="PTHR30606:SF10">
    <property type="entry name" value="PHOSPHATIDYLINOSITOL MANNOSIDE ACYLTRANSFERASE"/>
    <property type="match status" value="1"/>
</dbReference>
<dbReference type="RefSeq" id="WP_213493840.1">
    <property type="nucleotide sequence ID" value="NZ_CP074694.1"/>
</dbReference>
<dbReference type="GO" id="GO:0009247">
    <property type="term" value="P:glycolipid biosynthetic process"/>
    <property type="evidence" value="ECO:0007669"/>
    <property type="project" value="UniProtKB-ARBA"/>
</dbReference>
<evidence type="ECO:0000313" key="8">
    <source>
        <dbReference type="EMBL" id="QVL29958.1"/>
    </source>
</evidence>
<dbReference type="CDD" id="cd07984">
    <property type="entry name" value="LPLAT_LABLAT-like"/>
    <property type="match status" value="1"/>
</dbReference>
<feature type="transmembrane region" description="Helical" evidence="7">
    <location>
        <begin position="12"/>
        <end position="41"/>
    </location>
</feature>
<keyword evidence="3" id="KW-0997">Cell inner membrane</keyword>
<evidence type="ECO:0000256" key="5">
    <source>
        <dbReference type="ARBA" id="ARBA00023136"/>
    </source>
</evidence>